<feature type="region of interest" description="Disordered" evidence="1">
    <location>
        <begin position="55"/>
        <end position="78"/>
    </location>
</feature>
<comment type="caution">
    <text evidence="2">The sequence shown here is derived from an EMBL/GenBank/DDBJ whole genome shotgun (WGS) entry which is preliminary data.</text>
</comment>
<proteinExistence type="predicted"/>
<dbReference type="EMBL" id="JBIRUI010000006">
    <property type="protein sequence ID" value="MFI1715081.1"/>
    <property type="molecule type" value="Genomic_DNA"/>
</dbReference>
<evidence type="ECO:0000256" key="1">
    <source>
        <dbReference type="SAM" id="MobiDB-lite"/>
    </source>
</evidence>
<evidence type="ECO:0000313" key="2">
    <source>
        <dbReference type="EMBL" id="MFI1715081.1"/>
    </source>
</evidence>
<organism evidence="2 3">
    <name type="scientific">Streptomyces litmocidini</name>
    <dbReference type="NCBI Taxonomy" id="67318"/>
    <lineage>
        <taxon>Bacteria</taxon>
        <taxon>Bacillati</taxon>
        <taxon>Actinomycetota</taxon>
        <taxon>Actinomycetes</taxon>
        <taxon>Kitasatosporales</taxon>
        <taxon>Streptomycetaceae</taxon>
        <taxon>Streptomyces</taxon>
    </lineage>
</organism>
<name>A0ABW7U6L1_9ACTN</name>
<evidence type="ECO:0008006" key="4">
    <source>
        <dbReference type="Google" id="ProtNLM"/>
    </source>
</evidence>
<dbReference type="RefSeq" id="WP_398709730.1">
    <property type="nucleotide sequence ID" value="NZ_JBIRUI010000006.1"/>
</dbReference>
<sequence length="78" mass="8504">MNYNNDHMRDDVRERGDALVALGRPAEARAAARGALDADGPDTGLLLALAHAHMAADDDDHDHDHDDGLGEHRYSGYR</sequence>
<accession>A0ABW7U6L1</accession>
<keyword evidence="3" id="KW-1185">Reference proteome</keyword>
<evidence type="ECO:0000313" key="3">
    <source>
        <dbReference type="Proteomes" id="UP001611339"/>
    </source>
</evidence>
<gene>
    <name evidence="2" type="ORF">ACH407_16125</name>
</gene>
<protein>
    <recommendedName>
        <fullName evidence="4">Tetratricopeptide repeat protein</fullName>
    </recommendedName>
</protein>
<dbReference type="Proteomes" id="UP001611339">
    <property type="component" value="Unassembled WGS sequence"/>
</dbReference>
<reference evidence="2 3" key="1">
    <citation type="submission" date="2024-10" db="EMBL/GenBank/DDBJ databases">
        <title>The Natural Products Discovery Center: Release of the First 8490 Sequenced Strains for Exploring Actinobacteria Biosynthetic Diversity.</title>
        <authorList>
            <person name="Kalkreuter E."/>
            <person name="Kautsar S.A."/>
            <person name="Yang D."/>
            <person name="Bader C.D."/>
            <person name="Teijaro C.N."/>
            <person name="Fluegel L."/>
            <person name="Davis C.M."/>
            <person name="Simpson J.R."/>
            <person name="Lauterbach L."/>
            <person name="Steele A.D."/>
            <person name="Gui C."/>
            <person name="Meng S."/>
            <person name="Li G."/>
            <person name="Viehrig K."/>
            <person name="Ye F."/>
            <person name="Su P."/>
            <person name="Kiefer A.F."/>
            <person name="Nichols A."/>
            <person name="Cepeda A.J."/>
            <person name="Yan W."/>
            <person name="Fan B."/>
            <person name="Jiang Y."/>
            <person name="Adhikari A."/>
            <person name="Zheng C.-J."/>
            <person name="Schuster L."/>
            <person name="Cowan T.M."/>
            <person name="Smanski M.J."/>
            <person name="Chevrette M.G."/>
            <person name="De Carvalho L.P.S."/>
            <person name="Shen B."/>
        </authorList>
    </citation>
    <scope>NUCLEOTIDE SEQUENCE [LARGE SCALE GENOMIC DNA]</scope>
    <source>
        <strain evidence="2 3">NPDC020602</strain>
    </source>
</reference>
<feature type="compositionally biased region" description="Basic and acidic residues" evidence="1">
    <location>
        <begin position="62"/>
        <end position="78"/>
    </location>
</feature>